<evidence type="ECO:0000259" key="2">
    <source>
        <dbReference type="PROSITE" id="PS50829"/>
    </source>
</evidence>
<reference evidence="4 5" key="1">
    <citation type="submission" date="2024-01" db="EMBL/GenBank/DDBJ databases">
        <title>The complete chloroplast genome sequence of Lithospermum erythrorhizon: insights into the phylogenetic relationship among Boraginaceae species and the maternal lineages of purple gromwells.</title>
        <authorList>
            <person name="Okada T."/>
            <person name="Watanabe K."/>
        </authorList>
    </citation>
    <scope>NUCLEOTIDE SEQUENCE [LARGE SCALE GENOMIC DNA]</scope>
</reference>
<dbReference type="InterPro" id="IPR003121">
    <property type="entry name" value="SWIB_MDM2_domain"/>
</dbReference>
<feature type="region of interest" description="Disordered" evidence="1">
    <location>
        <begin position="368"/>
        <end position="409"/>
    </location>
</feature>
<dbReference type="InterPro" id="IPR045894">
    <property type="entry name" value="At5g08430-like"/>
</dbReference>
<dbReference type="InterPro" id="IPR036885">
    <property type="entry name" value="SWIB_MDM2_dom_sf"/>
</dbReference>
<dbReference type="Proteomes" id="UP001454036">
    <property type="component" value="Unassembled WGS sequence"/>
</dbReference>
<feature type="compositionally biased region" description="Polar residues" evidence="1">
    <location>
        <begin position="374"/>
        <end position="404"/>
    </location>
</feature>
<sequence length="565" mass="64059">MENNSTFWVEDTDGQYTFSRKRNRGANKKLEFVGWGSRPLIEFLNSVGNDTTKPLSQHEVTTIVKEYINVNNLPLKKRRFQCDDRLYTIFGKSVPRLKIYDSLEKHFAENHDESEDEEDSSEEENGDILSGKGKKTATLGKKISQGKTNATQTSKSCFAAVIIENIKLVYLKRSLVLQLLKISDGFEEKVKDSFVRIKSDRNDYLQKLPYHLEQVTGLKRVSEVGSDGTDIQLLVTNSVIGVPLKMLSEDNFSEEECVDLRERIKAGLVKRPTVVELSAKAKMLHEDIIKHWIPREIAQLQARIDRANEKGWRKEYPLSNELVSAITCMMHVFFTLYEYLQKRELLKTDAEQQRLLLHLPEVVAEELEPVDPPTTSVDNSIGAKGNSSSPNSTLRGLQETSSLDASGMIDPCNVPQSVIETEEKSVPQVEENLIKSTENSGGADSRGVSERQVMTMPVIELSDDEEAEKGIQKLDDNHGLPTKVEKPDNEVEKRILGPEDAIWYYSDPQNQTQGPFTIQSLKSWNDLGYFPSQFKVWRAGENEEQAIFLADAIYYMFSLRAHSRG</sequence>
<evidence type="ECO:0000256" key="1">
    <source>
        <dbReference type="SAM" id="MobiDB-lite"/>
    </source>
</evidence>
<name>A0AAV3NIT9_LITER</name>
<dbReference type="SUPFAM" id="SSF159042">
    <property type="entry name" value="Plus3-like"/>
    <property type="match status" value="1"/>
</dbReference>
<dbReference type="Pfam" id="PF02201">
    <property type="entry name" value="SWIB"/>
    <property type="match status" value="1"/>
</dbReference>
<organism evidence="4 5">
    <name type="scientific">Lithospermum erythrorhizon</name>
    <name type="common">Purple gromwell</name>
    <name type="synonym">Lithospermum officinale var. erythrorhizon</name>
    <dbReference type="NCBI Taxonomy" id="34254"/>
    <lineage>
        <taxon>Eukaryota</taxon>
        <taxon>Viridiplantae</taxon>
        <taxon>Streptophyta</taxon>
        <taxon>Embryophyta</taxon>
        <taxon>Tracheophyta</taxon>
        <taxon>Spermatophyta</taxon>
        <taxon>Magnoliopsida</taxon>
        <taxon>eudicotyledons</taxon>
        <taxon>Gunneridae</taxon>
        <taxon>Pentapetalae</taxon>
        <taxon>asterids</taxon>
        <taxon>lamiids</taxon>
        <taxon>Boraginales</taxon>
        <taxon>Boraginaceae</taxon>
        <taxon>Boraginoideae</taxon>
        <taxon>Lithospermeae</taxon>
        <taxon>Lithospermum</taxon>
    </lineage>
</organism>
<dbReference type="PANTHER" id="PTHR46851:SF11">
    <property type="entry name" value="GYF DOMAIN-CONTAINING PROTEIN"/>
    <property type="match status" value="1"/>
</dbReference>
<evidence type="ECO:0000313" key="5">
    <source>
        <dbReference type="Proteomes" id="UP001454036"/>
    </source>
</evidence>
<dbReference type="CDD" id="cd10567">
    <property type="entry name" value="SWIB-MDM2_like"/>
    <property type="match status" value="1"/>
</dbReference>
<feature type="domain" description="Plus3" evidence="3">
    <location>
        <begin position="160"/>
        <end position="289"/>
    </location>
</feature>
<comment type="caution">
    <text evidence="4">The sequence shown here is derived from an EMBL/GenBank/DDBJ whole genome shotgun (WGS) entry which is preliminary data.</text>
</comment>
<dbReference type="SMART" id="SM00719">
    <property type="entry name" value="Plus3"/>
    <property type="match status" value="1"/>
</dbReference>
<dbReference type="GO" id="GO:0003677">
    <property type="term" value="F:DNA binding"/>
    <property type="evidence" value="ECO:0007669"/>
    <property type="project" value="InterPro"/>
</dbReference>
<dbReference type="Gene3D" id="3.90.70.200">
    <property type="entry name" value="Plus-3 domain"/>
    <property type="match status" value="1"/>
</dbReference>
<dbReference type="InterPro" id="IPR058668">
    <property type="entry name" value="NERD_dom"/>
</dbReference>
<feature type="region of interest" description="Disordered" evidence="1">
    <location>
        <begin position="109"/>
        <end position="134"/>
    </location>
</feature>
<gene>
    <name evidence="4" type="ORF">LIER_00843</name>
</gene>
<dbReference type="PROSITE" id="PS50829">
    <property type="entry name" value="GYF"/>
    <property type="match status" value="1"/>
</dbReference>
<dbReference type="PANTHER" id="PTHR46851">
    <property type="entry name" value="OS01G0884500 PROTEIN"/>
    <property type="match status" value="1"/>
</dbReference>
<dbReference type="PROSITE" id="PS51360">
    <property type="entry name" value="PLUS3"/>
    <property type="match status" value="1"/>
</dbReference>
<dbReference type="InterPro" id="IPR036128">
    <property type="entry name" value="Plus3-like_sf"/>
</dbReference>
<dbReference type="SUPFAM" id="SSF47592">
    <property type="entry name" value="SWIB/MDM2 domain"/>
    <property type="match status" value="1"/>
</dbReference>
<evidence type="ECO:0000259" key="3">
    <source>
        <dbReference type="PROSITE" id="PS51360"/>
    </source>
</evidence>
<protein>
    <submittedName>
        <fullName evidence="4">Uncharacterized protein</fullName>
    </submittedName>
</protein>
<dbReference type="Gene3D" id="3.30.1490.40">
    <property type="match status" value="1"/>
</dbReference>
<dbReference type="AlphaFoldDB" id="A0AAV3NIT9"/>
<dbReference type="Pfam" id="PF02213">
    <property type="entry name" value="GYF"/>
    <property type="match status" value="1"/>
</dbReference>
<evidence type="ECO:0000313" key="4">
    <source>
        <dbReference type="EMBL" id="GAA0139260.1"/>
    </source>
</evidence>
<accession>A0AAV3NIT9</accession>
<dbReference type="InterPro" id="IPR003169">
    <property type="entry name" value="GYF"/>
</dbReference>
<proteinExistence type="predicted"/>
<dbReference type="Pfam" id="PF25980">
    <property type="entry name" value="NERD_plant"/>
    <property type="match status" value="1"/>
</dbReference>
<dbReference type="EMBL" id="BAABME010000073">
    <property type="protein sequence ID" value="GAA0139260.1"/>
    <property type="molecule type" value="Genomic_DNA"/>
</dbReference>
<dbReference type="InterPro" id="IPR004343">
    <property type="entry name" value="Plus-3_dom"/>
</dbReference>
<keyword evidence="5" id="KW-1185">Reference proteome</keyword>
<feature type="compositionally biased region" description="Acidic residues" evidence="1">
    <location>
        <begin position="112"/>
        <end position="126"/>
    </location>
</feature>
<dbReference type="Gene3D" id="1.10.245.10">
    <property type="entry name" value="SWIB/MDM2 domain"/>
    <property type="match status" value="1"/>
</dbReference>
<dbReference type="InterPro" id="IPR035445">
    <property type="entry name" value="GYF-like_dom_sf"/>
</dbReference>
<feature type="domain" description="GYF" evidence="2">
    <location>
        <begin position="500"/>
        <end position="554"/>
    </location>
</feature>
<dbReference type="SUPFAM" id="SSF55277">
    <property type="entry name" value="GYF domain"/>
    <property type="match status" value="1"/>
</dbReference>
<dbReference type="SMART" id="SM00444">
    <property type="entry name" value="GYF"/>
    <property type="match status" value="1"/>
</dbReference>
<dbReference type="Pfam" id="PF03126">
    <property type="entry name" value="Plus-3"/>
    <property type="match status" value="1"/>
</dbReference>